<proteinExistence type="predicted"/>
<organism evidence="2 3">
    <name type="scientific">Desulfoscipio geothermicus DSM 3669</name>
    <dbReference type="NCBI Taxonomy" id="1121426"/>
    <lineage>
        <taxon>Bacteria</taxon>
        <taxon>Bacillati</taxon>
        <taxon>Bacillota</taxon>
        <taxon>Clostridia</taxon>
        <taxon>Eubacteriales</taxon>
        <taxon>Desulfallaceae</taxon>
        <taxon>Desulfoscipio</taxon>
    </lineage>
</organism>
<protein>
    <submittedName>
        <fullName evidence="2">Cupin domain protein</fullName>
    </submittedName>
</protein>
<dbReference type="InterPro" id="IPR014710">
    <property type="entry name" value="RmlC-like_jellyroll"/>
</dbReference>
<keyword evidence="3" id="KW-1185">Reference proteome</keyword>
<accession>A0A1I6EG94</accession>
<evidence type="ECO:0000313" key="2">
    <source>
        <dbReference type="EMBL" id="SFR16571.1"/>
    </source>
</evidence>
<dbReference type="InterPro" id="IPR011051">
    <property type="entry name" value="RmlC_Cupin_sf"/>
</dbReference>
<dbReference type="PANTHER" id="PTHR43698">
    <property type="entry name" value="RIBD C-TERMINAL DOMAIN CONTAINING PROTEIN"/>
    <property type="match status" value="1"/>
</dbReference>
<dbReference type="PANTHER" id="PTHR43698:SF1">
    <property type="entry name" value="BLL4564 PROTEIN"/>
    <property type="match status" value="1"/>
</dbReference>
<dbReference type="STRING" id="39060.SAMN05660706_1417"/>
<dbReference type="CDD" id="cd02233">
    <property type="entry name" value="cupin_HNL-like"/>
    <property type="match status" value="1"/>
</dbReference>
<dbReference type="Proteomes" id="UP000199584">
    <property type="component" value="Unassembled WGS sequence"/>
</dbReference>
<dbReference type="SUPFAM" id="SSF51182">
    <property type="entry name" value="RmlC-like cupins"/>
    <property type="match status" value="1"/>
</dbReference>
<evidence type="ECO:0000259" key="1">
    <source>
        <dbReference type="Pfam" id="PF07883"/>
    </source>
</evidence>
<dbReference type="InterPro" id="IPR047263">
    <property type="entry name" value="HNL-like_cupin"/>
</dbReference>
<feature type="domain" description="Cupin type-2" evidence="1">
    <location>
        <begin position="47"/>
        <end position="104"/>
    </location>
</feature>
<sequence>MDKSKNLSESVIFPKGEKITNDYFIGTAWLEMLVSNDSIFNCPIGNVTFEPGARNNWHKHPGGQILLVTGGKGYYQEEGKPVQVIKEGDVVKIHPDVKHWHGATPDSWFAHIAISTNAQKGDAEWLEPVTDEDYNNLK</sequence>
<dbReference type="Pfam" id="PF07883">
    <property type="entry name" value="Cupin_2"/>
    <property type="match status" value="1"/>
</dbReference>
<dbReference type="InterPro" id="IPR013096">
    <property type="entry name" value="Cupin_2"/>
</dbReference>
<dbReference type="EMBL" id="FOYM01000041">
    <property type="protein sequence ID" value="SFR16571.1"/>
    <property type="molecule type" value="Genomic_DNA"/>
</dbReference>
<evidence type="ECO:0000313" key="3">
    <source>
        <dbReference type="Proteomes" id="UP000199584"/>
    </source>
</evidence>
<dbReference type="AlphaFoldDB" id="A0A1I6EG94"/>
<gene>
    <name evidence="2" type="ORF">SAMN05660706_1417</name>
</gene>
<dbReference type="OrthoDB" id="9802489at2"/>
<dbReference type="Gene3D" id="2.60.120.10">
    <property type="entry name" value="Jelly Rolls"/>
    <property type="match status" value="1"/>
</dbReference>
<dbReference type="RefSeq" id="WP_092487391.1">
    <property type="nucleotide sequence ID" value="NZ_FOYM01000041.1"/>
</dbReference>
<reference evidence="3" key="1">
    <citation type="submission" date="2016-10" db="EMBL/GenBank/DDBJ databases">
        <authorList>
            <person name="Varghese N."/>
            <person name="Submissions S."/>
        </authorList>
    </citation>
    <scope>NUCLEOTIDE SEQUENCE [LARGE SCALE GENOMIC DNA]</scope>
    <source>
        <strain evidence="3">DSM 3669</strain>
    </source>
</reference>
<name>A0A1I6EG94_9FIRM</name>